<organism evidence="2 3">
    <name type="scientific">Caerostris extrusa</name>
    <name type="common">Bark spider</name>
    <name type="synonym">Caerostris bankana</name>
    <dbReference type="NCBI Taxonomy" id="172846"/>
    <lineage>
        <taxon>Eukaryota</taxon>
        <taxon>Metazoa</taxon>
        <taxon>Ecdysozoa</taxon>
        <taxon>Arthropoda</taxon>
        <taxon>Chelicerata</taxon>
        <taxon>Arachnida</taxon>
        <taxon>Araneae</taxon>
        <taxon>Araneomorphae</taxon>
        <taxon>Entelegynae</taxon>
        <taxon>Araneoidea</taxon>
        <taxon>Araneidae</taxon>
        <taxon>Caerostris</taxon>
    </lineage>
</organism>
<comment type="caution">
    <text evidence="2">The sequence shown here is derived from an EMBL/GenBank/DDBJ whole genome shotgun (WGS) entry which is preliminary data.</text>
</comment>
<keyword evidence="3" id="KW-1185">Reference proteome</keyword>
<reference evidence="2 3" key="1">
    <citation type="submission" date="2021-06" db="EMBL/GenBank/DDBJ databases">
        <title>Caerostris extrusa draft genome.</title>
        <authorList>
            <person name="Kono N."/>
            <person name="Arakawa K."/>
        </authorList>
    </citation>
    <scope>NUCLEOTIDE SEQUENCE [LARGE SCALE GENOMIC DNA]</scope>
</reference>
<protein>
    <submittedName>
        <fullName evidence="2">Uncharacterized protein</fullName>
    </submittedName>
</protein>
<accession>A0AAV4TRA6</accession>
<evidence type="ECO:0000256" key="1">
    <source>
        <dbReference type="SAM" id="MobiDB-lite"/>
    </source>
</evidence>
<evidence type="ECO:0000313" key="3">
    <source>
        <dbReference type="Proteomes" id="UP001054945"/>
    </source>
</evidence>
<feature type="compositionally biased region" description="Basic and acidic residues" evidence="1">
    <location>
        <begin position="1"/>
        <end position="13"/>
    </location>
</feature>
<dbReference type="EMBL" id="BPLR01011667">
    <property type="protein sequence ID" value="GIY48036.1"/>
    <property type="molecule type" value="Genomic_DNA"/>
</dbReference>
<gene>
    <name evidence="2" type="ORF">CEXT_333041</name>
</gene>
<dbReference type="AlphaFoldDB" id="A0AAV4TRA6"/>
<feature type="region of interest" description="Disordered" evidence="1">
    <location>
        <begin position="1"/>
        <end position="36"/>
    </location>
</feature>
<dbReference type="Proteomes" id="UP001054945">
    <property type="component" value="Unassembled WGS sequence"/>
</dbReference>
<sequence>MDTKRRRTLRDLRFAPNQRSSDSGRDPLSGIPSGARRQFSFPLIGTIRKIIPSSAYRLHKTHSPEMKPSLLWKEAWPEIFPLRL</sequence>
<evidence type="ECO:0000313" key="2">
    <source>
        <dbReference type="EMBL" id="GIY48036.1"/>
    </source>
</evidence>
<name>A0AAV4TRA6_CAEEX</name>
<proteinExistence type="predicted"/>